<organism evidence="15 16">
    <name type="scientific">Bacillus thermotolerans</name>
    <name type="common">Quasibacillus thermotolerans</name>
    <dbReference type="NCBI Taxonomy" id="1221996"/>
    <lineage>
        <taxon>Bacteria</taxon>
        <taxon>Bacillati</taxon>
        <taxon>Bacillota</taxon>
        <taxon>Bacilli</taxon>
        <taxon>Bacillales</taxon>
        <taxon>Bacillaceae</taxon>
        <taxon>Bacillus</taxon>
    </lineage>
</organism>
<dbReference type="Pfam" id="PF00994">
    <property type="entry name" value="MoCF_biosynth"/>
    <property type="match status" value="1"/>
</dbReference>
<gene>
    <name evidence="15" type="ORF">QY95_02234</name>
</gene>
<dbReference type="EC" id="2.10.1.1" evidence="5 13"/>
<evidence type="ECO:0000256" key="2">
    <source>
        <dbReference type="ARBA" id="ARBA00002901"/>
    </source>
</evidence>
<comment type="function">
    <text evidence="2 13">Catalyzes the insertion of molybdate into adenylated molybdopterin with the concomitant release of AMP.</text>
</comment>
<comment type="cofactor">
    <cofactor evidence="1 13">
        <name>Mg(2+)</name>
        <dbReference type="ChEBI" id="CHEBI:18420"/>
    </cofactor>
</comment>
<dbReference type="PANTHER" id="PTHR10192:SF5">
    <property type="entry name" value="GEPHYRIN"/>
    <property type="match status" value="1"/>
</dbReference>
<dbReference type="Pfam" id="PF03453">
    <property type="entry name" value="MoeA_N"/>
    <property type="match status" value="1"/>
</dbReference>
<dbReference type="InterPro" id="IPR038987">
    <property type="entry name" value="MoeA-like"/>
</dbReference>
<evidence type="ECO:0000256" key="11">
    <source>
        <dbReference type="ARBA" id="ARBA00023150"/>
    </source>
</evidence>
<evidence type="ECO:0000256" key="5">
    <source>
        <dbReference type="ARBA" id="ARBA00013269"/>
    </source>
</evidence>
<accession>A0A0F5I1T7</accession>
<dbReference type="GO" id="GO:0046872">
    <property type="term" value="F:metal ion binding"/>
    <property type="evidence" value="ECO:0007669"/>
    <property type="project" value="UniProtKB-UniRule"/>
</dbReference>
<dbReference type="InterPro" id="IPR036688">
    <property type="entry name" value="MoeA_C_domain_IV_sf"/>
</dbReference>
<evidence type="ECO:0000313" key="16">
    <source>
        <dbReference type="Proteomes" id="UP000031563"/>
    </source>
</evidence>
<dbReference type="Pfam" id="PF03454">
    <property type="entry name" value="MoeA_C"/>
    <property type="match status" value="1"/>
</dbReference>
<dbReference type="Gene3D" id="3.90.105.10">
    <property type="entry name" value="Molybdopterin biosynthesis moea protein, domain 2"/>
    <property type="match status" value="1"/>
</dbReference>
<name>A0A0F5I1T7_BACTR</name>
<feature type="domain" description="MoaB/Mog" evidence="14">
    <location>
        <begin position="182"/>
        <end position="318"/>
    </location>
</feature>
<evidence type="ECO:0000256" key="8">
    <source>
        <dbReference type="ARBA" id="ARBA00022679"/>
    </source>
</evidence>
<keyword evidence="7 13" id="KW-0500">Molybdenum</keyword>
<dbReference type="GO" id="GO:0061599">
    <property type="term" value="F:molybdopterin molybdotransferase activity"/>
    <property type="evidence" value="ECO:0007669"/>
    <property type="project" value="UniProtKB-UniRule"/>
</dbReference>
<evidence type="ECO:0000256" key="3">
    <source>
        <dbReference type="ARBA" id="ARBA00005046"/>
    </source>
</evidence>
<dbReference type="STRING" id="1221996.QY95_02234"/>
<keyword evidence="16" id="KW-1185">Reference proteome</keyword>
<sequence length="402" mass="44571">MIKARQAIKIEEAFNKLLESKKDLGEIHIHVDNSLNYVVSRNIYAPLSIPSFRRSMYDGYAIRKEDDEGFPKSFKVVGELPCGEVFSGNLERNQAVRIMTGAKVPDDAGKVIMLEYTEPSKEQDEVVILRTHATDNINPIGSDFFTGDKILEKGDEMNAGTISLLRAFGIETVPVFRKPKVAVLSTGTELLSLGEPIQDGKIYDSNRPLLEQLVREHNGELIYSGQLPDQKDSIEKTLSSLAQEADIIVTTGGVSVGDFDFMAEVVEGHQLLFNKIQMRPGSPTSAAWAGDTLLMALSGNPGACFIGFHLFIKPYIRHLMQCQQVERRATAVLQTDYLKENAFDRILRAQHSFNENGQLCVTPVGSDQSSSLGNLHQTTCFVKIPGGEEGKRQGDYVDVWML</sequence>
<dbReference type="Gene3D" id="2.40.340.10">
    <property type="entry name" value="MoeA, C-terminal, domain IV"/>
    <property type="match status" value="1"/>
</dbReference>
<dbReference type="Gene3D" id="3.40.980.10">
    <property type="entry name" value="MoaB/Mog-like domain"/>
    <property type="match status" value="1"/>
</dbReference>
<dbReference type="Gene3D" id="2.170.190.11">
    <property type="entry name" value="Molybdopterin biosynthesis moea protein, domain 3"/>
    <property type="match status" value="1"/>
</dbReference>
<evidence type="ECO:0000256" key="13">
    <source>
        <dbReference type="RuleBase" id="RU365090"/>
    </source>
</evidence>
<keyword evidence="8 13" id="KW-0808">Transferase</keyword>
<evidence type="ECO:0000259" key="14">
    <source>
        <dbReference type="SMART" id="SM00852"/>
    </source>
</evidence>
<evidence type="ECO:0000313" key="15">
    <source>
        <dbReference type="EMBL" id="KKB39604.1"/>
    </source>
</evidence>
<evidence type="ECO:0000256" key="1">
    <source>
        <dbReference type="ARBA" id="ARBA00001946"/>
    </source>
</evidence>
<dbReference type="SUPFAM" id="SSF63882">
    <property type="entry name" value="MoeA N-terminal region -like"/>
    <property type="match status" value="1"/>
</dbReference>
<dbReference type="InterPro" id="IPR036135">
    <property type="entry name" value="MoeA_linker/N_sf"/>
</dbReference>
<dbReference type="InterPro" id="IPR005110">
    <property type="entry name" value="MoeA_linker/N"/>
</dbReference>
<evidence type="ECO:0000256" key="6">
    <source>
        <dbReference type="ARBA" id="ARBA00021108"/>
    </source>
</evidence>
<dbReference type="FunFam" id="2.170.190.11:FF:000001">
    <property type="entry name" value="Molybdopterin molybdenumtransferase"/>
    <property type="match status" value="1"/>
</dbReference>
<keyword evidence="11 13" id="KW-0501">Molybdenum cofactor biosynthesis</keyword>
<dbReference type="Proteomes" id="UP000031563">
    <property type="component" value="Unassembled WGS sequence"/>
</dbReference>
<proteinExistence type="inferred from homology"/>
<dbReference type="SUPFAM" id="SSF63867">
    <property type="entry name" value="MoeA C-terminal domain-like"/>
    <property type="match status" value="1"/>
</dbReference>
<dbReference type="GO" id="GO:0005829">
    <property type="term" value="C:cytosol"/>
    <property type="evidence" value="ECO:0007669"/>
    <property type="project" value="TreeGrafter"/>
</dbReference>
<protein>
    <recommendedName>
        <fullName evidence="6 13">Molybdopterin molybdenumtransferase</fullName>
        <ecNumber evidence="5 13">2.10.1.1</ecNumber>
    </recommendedName>
</protein>
<dbReference type="UniPathway" id="UPA00344"/>
<dbReference type="AlphaFoldDB" id="A0A0F5I1T7"/>
<dbReference type="InterPro" id="IPR036425">
    <property type="entry name" value="MoaB/Mog-like_dom_sf"/>
</dbReference>
<dbReference type="SMART" id="SM00852">
    <property type="entry name" value="MoCF_biosynth"/>
    <property type="match status" value="1"/>
</dbReference>
<dbReference type="CDD" id="cd00887">
    <property type="entry name" value="MoeA"/>
    <property type="match status" value="1"/>
</dbReference>
<dbReference type="EMBL" id="JWIR02000040">
    <property type="protein sequence ID" value="KKB39604.1"/>
    <property type="molecule type" value="Genomic_DNA"/>
</dbReference>
<dbReference type="NCBIfam" id="TIGR00177">
    <property type="entry name" value="molyb_syn"/>
    <property type="match status" value="1"/>
</dbReference>
<dbReference type="SUPFAM" id="SSF53218">
    <property type="entry name" value="Molybdenum cofactor biosynthesis proteins"/>
    <property type="match status" value="1"/>
</dbReference>
<comment type="pathway">
    <text evidence="3 13">Cofactor biosynthesis; molybdopterin biosynthesis.</text>
</comment>
<comment type="catalytic activity">
    <reaction evidence="12">
        <text>adenylyl-molybdopterin + molybdate = Mo-molybdopterin + AMP + H(+)</text>
        <dbReference type="Rhea" id="RHEA:35047"/>
        <dbReference type="ChEBI" id="CHEBI:15378"/>
        <dbReference type="ChEBI" id="CHEBI:36264"/>
        <dbReference type="ChEBI" id="CHEBI:62727"/>
        <dbReference type="ChEBI" id="CHEBI:71302"/>
        <dbReference type="ChEBI" id="CHEBI:456215"/>
        <dbReference type="EC" id="2.10.1.1"/>
    </reaction>
</comment>
<reference evidence="15" key="1">
    <citation type="submission" date="2015-02" db="EMBL/GenBank/DDBJ databases">
        <title>Genome Assembly of Bacillaceae bacterium MTCC 8252.</title>
        <authorList>
            <person name="Verma A."/>
            <person name="Khatri I."/>
            <person name="Mual P."/>
            <person name="Subramanian S."/>
            <person name="Krishnamurthi S."/>
        </authorList>
    </citation>
    <scope>NUCLEOTIDE SEQUENCE [LARGE SCALE GENOMIC DNA]</scope>
    <source>
        <strain evidence="15">MTCC 8252</strain>
    </source>
</reference>
<dbReference type="InterPro" id="IPR005111">
    <property type="entry name" value="MoeA_C_domain_IV"/>
</dbReference>
<dbReference type="PANTHER" id="PTHR10192">
    <property type="entry name" value="MOLYBDOPTERIN BIOSYNTHESIS PROTEIN"/>
    <property type="match status" value="1"/>
</dbReference>
<evidence type="ECO:0000256" key="12">
    <source>
        <dbReference type="ARBA" id="ARBA00047317"/>
    </source>
</evidence>
<dbReference type="GO" id="GO:0006777">
    <property type="term" value="P:Mo-molybdopterin cofactor biosynthetic process"/>
    <property type="evidence" value="ECO:0007669"/>
    <property type="project" value="UniProtKB-UniRule"/>
</dbReference>
<evidence type="ECO:0000256" key="7">
    <source>
        <dbReference type="ARBA" id="ARBA00022505"/>
    </source>
</evidence>
<dbReference type="FunFam" id="3.40.980.10:FF:000004">
    <property type="entry name" value="Molybdopterin molybdenumtransferase"/>
    <property type="match status" value="1"/>
</dbReference>
<evidence type="ECO:0000256" key="10">
    <source>
        <dbReference type="ARBA" id="ARBA00022842"/>
    </source>
</evidence>
<keyword evidence="10 13" id="KW-0460">Magnesium</keyword>
<comment type="similarity">
    <text evidence="4 13">Belongs to the MoeA family.</text>
</comment>
<dbReference type="InterPro" id="IPR001453">
    <property type="entry name" value="MoaB/Mog_dom"/>
</dbReference>
<dbReference type="RefSeq" id="WP_040047604.1">
    <property type="nucleotide sequence ID" value="NZ_JWIR02000040.1"/>
</dbReference>
<evidence type="ECO:0000256" key="9">
    <source>
        <dbReference type="ARBA" id="ARBA00022723"/>
    </source>
</evidence>
<comment type="caution">
    <text evidence="15">The sequence shown here is derived from an EMBL/GenBank/DDBJ whole genome shotgun (WGS) entry which is preliminary data.</text>
</comment>
<evidence type="ECO:0000256" key="4">
    <source>
        <dbReference type="ARBA" id="ARBA00010763"/>
    </source>
</evidence>
<keyword evidence="9 13" id="KW-0479">Metal-binding</keyword>